<gene>
    <name evidence="2" type="ORF">BKD09_14470</name>
</gene>
<dbReference type="RefSeq" id="WP_071910695.1">
    <property type="nucleotide sequence ID" value="NZ_JAFCKM010000021.1"/>
</dbReference>
<feature type="compositionally biased region" description="Low complexity" evidence="1">
    <location>
        <begin position="10"/>
        <end position="25"/>
    </location>
</feature>
<feature type="region of interest" description="Disordered" evidence="1">
    <location>
        <begin position="1"/>
        <end position="27"/>
    </location>
</feature>
<dbReference type="AlphaFoldDB" id="A0A1L3F8A5"/>
<proteinExistence type="predicted"/>
<organism evidence="2 3">
    <name type="scientific">Bradyrhizobium japonicum</name>
    <dbReference type="NCBI Taxonomy" id="375"/>
    <lineage>
        <taxon>Bacteria</taxon>
        <taxon>Pseudomonadati</taxon>
        <taxon>Pseudomonadota</taxon>
        <taxon>Alphaproteobacteria</taxon>
        <taxon>Hyphomicrobiales</taxon>
        <taxon>Nitrobacteraceae</taxon>
        <taxon>Bradyrhizobium</taxon>
    </lineage>
</organism>
<evidence type="ECO:0000313" key="3">
    <source>
        <dbReference type="Proteomes" id="UP000181962"/>
    </source>
</evidence>
<protein>
    <submittedName>
        <fullName evidence="2">Uncharacterized protein</fullName>
    </submittedName>
</protein>
<name>A0A1L3F8A5_BRAJP</name>
<evidence type="ECO:0000313" key="2">
    <source>
        <dbReference type="EMBL" id="APG09545.1"/>
    </source>
</evidence>
<reference evidence="2 3" key="1">
    <citation type="submission" date="2016-11" db="EMBL/GenBank/DDBJ databases">
        <title>Complete Genome Sequence of Bradyrhizobium sp. strain J5, an isolated from soybean nodule in Hokkaido.</title>
        <authorList>
            <person name="Kanehara K."/>
        </authorList>
    </citation>
    <scope>NUCLEOTIDE SEQUENCE [LARGE SCALE GENOMIC DNA]</scope>
    <source>
        <strain evidence="2 3">J5</strain>
    </source>
</reference>
<dbReference type="Proteomes" id="UP000181962">
    <property type="component" value="Chromosome"/>
</dbReference>
<dbReference type="OrthoDB" id="8232249at2"/>
<accession>A0A1L3F8A5</accession>
<evidence type="ECO:0000256" key="1">
    <source>
        <dbReference type="SAM" id="MobiDB-lite"/>
    </source>
</evidence>
<sequence>MPALHPRSVTLQAGQGASATTGAGTRAVPREESISVFVYVNTAKQIGDVEHLKIFATEDAAKDWLDENDPEGVAFEYDVLGSATGNRGASD</sequence>
<dbReference type="EMBL" id="CP017637">
    <property type="protein sequence ID" value="APG09545.1"/>
    <property type="molecule type" value="Genomic_DNA"/>
</dbReference>